<comment type="caution">
    <text evidence="3">The sequence shown here is derived from an EMBL/GenBank/DDBJ whole genome shotgun (WGS) entry which is preliminary data.</text>
</comment>
<reference evidence="4" key="1">
    <citation type="journal article" date="2019" name="Int. J. Syst. Evol. Microbiol.">
        <title>The Global Catalogue of Microorganisms (GCM) 10K type strain sequencing project: providing services to taxonomists for standard genome sequencing and annotation.</title>
        <authorList>
            <consortium name="The Broad Institute Genomics Platform"/>
            <consortium name="The Broad Institute Genome Sequencing Center for Infectious Disease"/>
            <person name="Wu L."/>
            <person name="Ma J."/>
        </authorList>
    </citation>
    <scope>NUCLEOTIDE SEQUENCE [LARGE SCALE GENOMIC DNA]</scope>
    <source>
        <strain evidence="4">JCM 18077</strain>
    </source>
</reference>
<feature type="signal peptide" evidence="2">
    <location>
        <begin position="1"/>
        <end position="38"/>
    </location>
</feature>
<keyword evidence="2" id="KW-0732">Signal</keyword>
<feature type="region of interest" description="Disordered" evidence="1">
    <location>
        <begin position="197"/>
        <end position="262"/>
    </location>
</feature>
<sequence>MFKLPTAGLRRPSFRASLALGGAAAVMFGVFGASETLAGSTDDATAHVPQIASQNFFPTPLTPSVSCSTSGGANLVKRRANFSWPAVAGATGYRAELINRSNGAVKESRDIAGTSWNDVSDGGHTGLYLRVRTINTGSVSTGYTVSSVGASWKDYVSGRTECEGGTGTNLANQTWENTADEWTPAAPQREGKAFALKAAPKAENEGPESSEKPVPSTSETEKPSTSETSEPSAPSETPSEPSSTEQVAPETSEPTTEGPVTIGVRLAGGSKYLGLFVNGEAEPRCDVKVGAEDTWSINGDTVAISNGGSVTRVKPVVDPSTGSCTQS</sequence>
<evidence type="ECO:0000256" key="1">
    <source>
        <dbReference type="SAM" id="MobiDB-lite"/>
    </source>
</evidence>
<keyword evidence="4" id="KW-1185">Reference proteome</keyword>
<proteinExistence type="predicted"/>
<dbReference type="EMBL" id="BAABIE010000004">
    <property type="protein sequence ID" value="GAA4744814.1"/>
    <property type="molecule type" value="Genomic_DNA"/>
</dbReference>
<gene>
    <name evidence="3" type="ORF">GCM10023217_12260</name>
</gene>
<dbReference type="Proteomes" id="UP001500822">
    <property type="component" value="Unassembled WGS sequence"/>
</dbReference>
<name>A0ABP8Z2Q9_9ACTN</name>
<protein>
    <submittedName>
        <fullName evidence="3">Uncharacterized protein</fullName>
    </submittedName>
</protein>
<organism evidence="3 4">
    <name type="scientific">Gordonia alkaliphila</name>
    <dbReference type="NCBI Taxonomy" id="1053547"/>
    <lineage>
        <taxon>Bacteria</taxon>
        <taxon>Bacillati</taxon>
        <taxon>Actinomycetota</taxon>
        <taxon>Actinomycetes</taxon>
        <taxon>Mycobacteriales</taxon>
        <taxon>Gordoniaceae</taxon>
        <taxon>Gordonia</taxon>
    </lineage>
</organism>
<evidence type="ECO:0000313" key="4">
    <source>
        <dbReference type="Proteomes" id="UP001500822"/>
    </source>
</evidence>
<evidence type="ECO:0000256" key="2">
    <source>
        <dbReference type="SAM" id="SignalP"/>
    </source>
</evidence>
<feature type="chain" id="PRO_5046969810" evidence="2">
    <location>
        <begin position="39"/>
        <end position="327"/>
    </location>
</feature>
<feature type="compositionally biased region" description="Low complexity" evidence="1">
    <location>
        <begin position="225"/>
        <end position="245"/>
    </location>
</feature>
<evidence type="ECO:0000313" key="3">
    <source>
        <dbReference type="EMBL" id="GAA4744814.1"/>
    </source>
</evidence>
<dbReference type="RefSeq" id="WP_345312805.1">
    <property type="nucleotide sequence ID" value="NZ_BAABIE010000004.1"/>
</dbReference>
<accession>A0ABP8Z2Q9</accession>